<organism evidence="2 3">
    <name type="scientific">Botrytis byssoidea</name>
    <dbReference type="NCBI Taxonomy" id="139641"/>
    <lineage>
        <taxon>Eukaryota</taxon>
        <taxon>Fungi</taxon>
        <taxon>Dikarya</taxon>
        <taxon>Ascomycota</taxon>
        <taxon>Pezizomycotina</taxon>
        <taxon>Leotiomycetes</taxon>
        <taxon>Helotiales</taxon>
        <taxon>Sclerotiniaceae</taxon>
        <taxon>Botrytis</taxon>
    </lineage>
</organism>
<dbReference type="EMBL" id="RCSW01000001">
    <property type="protein sequence ID" value="KAF7954977.1"/>
    <property type="molecule type" value="Genomic_DNA"/>
</dbReference>
<name>A0A9P5IUZ8_9HELO</name>
<accession>A0A9P5IUZ8</accession>
<keyword evidence="3" id="KW-1185">Reference proteome</keyword>
<evidence type="ECO:0000256" key="1">
    <source>
        <dbReference type="SAM" id="MobiDB-lite"/>
    </source>
</evidence>
<sequence>MPQNSENASSGMPSPYGNPVAIKHQQKANPDLPDHRYQVFQKSLLEHEYHHEEAFVSASLTRLHHGIYDAEKRLSLYGAPPHNVTFVAITFVFHPMHSVEYRFKRAQICIQAFKNIGEKTTNQPLRIIKFAPHIAFGRYSTENLHWTFSLGATLGVSTPATATVTPSTEYDRSKVIGNMLKIQGSTRSAEGMQSSKLVWSLEENEQQCTGLPREFTFVFLVEQPVAKAPFSLQIEIKPVFSNSLKATSFGTEITNKSGTLSDEVSLHSIVDLRGWFSSSPYAFNFATMLGQFEDLVELPGNASSVQDYIGTTSSVPGAVPLSSS</sequence>
<dbReference type="GeneID" id="62143825"/>
<gene>
    <name evidence="2" type="ORF">EAE97_000236</name>
</gene>
<evidence type="ECO:0000313" key="2">
    <source>
        <dbReference type="EMBL" id="KAF7954977.1"/>
    </source>
</evidence>
<feature type="region of interest" description="Disordered" evidence="1">
    <location>
        <begin position="1"/>
        <end position="21"/>
    </location>
</feature>
<feature type="compositionally biased region" description="Polar residues" evidence="1">
    <location>
        <begin position="1"/>
        <end position="12"/>
    </location>
</feature>
<dbReference type="AlphaFoldDB" id="A0A9P5IUZ8"/>
<dbReference type="RefSeq" id="XP_038738107.1">
    <property type="nucleotide sequence ID" value="XM_038870746.1"/>
</dbReference>
<dbReference type="Proteomes" id="UP000710849">
    <property type="component" value="Unassembled WGS sequence"/>
</dbReference>
<protein>
    <submittedName>
        <fullName evidence="2">Uncharacterized protein</fullName>
    </submittedName>
</protein>
<evidence type="ECO:0000313" key="3">
    <source>
        <dbReference type="Proteomes" id="UP000710849"/>
    </source>
</evidence>
<comment type="caution">
    <text evidence="2">The sequence shown here is derived from an EMBL/GenBank/DDBJ whole genome shotgun (WGS) entry which is preliminary data.</text>
</comment>
<proteinExistence type="predicted"/>
<reference evidence="2 3" key="1">
    <citation type="journal article" date="2020" name="Genome Biol. Evol.">
        <title>Comparative genomics of Sclerotiniaceae.</title>
        <authorList>
            <person name="Valero Jimenez C.A."/>
            <person name="Steentjes M."/>
            <person name="Scholten O.E."/>
            <person name="Van Kan J.A.L."/>
        </authorList>
    </citation>
    <scope>NUCLEOTIDE SEQUENCE [LARGE SCALE GENOMIC DNA]</scope>
    <source>
        <strain evidence="2 3">MUCL 94</strain>
    </source>
</reference>